<protein>
    <recommendedName>
        <fullName evidence="1">CYTH domain-containing protein</fullName>
    </recommendedName>
</protein>
<evidence type="ECO:0000313" key="3">
    <source>
        <dbReference type="Proteomes" id="UP000590964"/>
    </source>
</evidence>
<dbReference type="EMBL" id="DUFW01000019">
    <property type="protein sequence ID" value="HIH21285.1"/>
    <property type="molecule type" value="Genomic_DNA"/>
</dbReference>
<comment type="caution">
    <text evidence="2">The sequence shown here is derived from an EMBL/GenBank/DDBJ whole genome shotgun (WGS) entry which is preliminary data.</text>
</comment>
<organism evidence="2 3">
    <name type="scientific">Candidatus Iainarchaeum sp</name>
    <dbReference type="NCBI Taxonomy" id="3101447"/>
    <lineage>
        <taxon>Archaea</taxon>
        <taxon>Candidatus Iainarchaeota</taxon>
        <taxon>Candidatus Iainarchaeia</taxon>
        <taxon>Candidatus Iainarchaeales</taxon>
        <taxon>Candidatus Iainarchaeaceae</taxon>
        <taxon>Candidatus Iainarchaeum</taxon>
    </lineage>
</organism>
<dbReference type="InterPro" id="IPR023577">
    <property type="entry name" value="CYTH_domain"/>
</dbReference>
<dbReference type="SMART" id="SM01118">
    <property type="entry name" value="CYTH"/>
    <property type="match status" value="1"/>
</dbReference>
<dbReference type="PIRSF" id="PIRSF016487">
    <property type="entry name" value="CYTH_UCP016487"/>
    <property type="match status" value="1"/>
</dbReference>
<reference evidence="3" key="1">
    <citation type="journal article" date="2020" name="bioRxiv">
        <title>A rank-normalized archaeal taxonomy based on genome phylogeny resolves widespread incomplete and uneven classifications.</title>
        <authorList>
            <person name="Rinke C."/>
            <person name="Chuvochina M."/>
            <person name="Mussig A.J."/>
            <person name="Chaumeil P.-A."/>
            <person name="Waite D.W."/>
            <person name="Whitman W.B."/>
            <person name="Parks D.H."/>
            <person name="Hugenholtz P."/>
        </authorList>
    </citation>
    <scope>NUCLEOTIDE SEQUENCE [LARGE SCALE GENOMIC DNA]</scope>
</reference>
<dbReference type="InterPro" id="IPR033469">
    <property type="entry name" value="CYTH-like_dom_sf"/>
</dbReference>
<proteinExistence type="predicted"/>
<dbReference type="SUPFAM" id="SSF55154">
    <property type="entry name" value="CYTH-like phosphatases"/>
    <property type="match status" value="1"/>
</dbReference>
<sequence length="173" mass="20176">MIELERTFLAKFLPEGLKNCKNKEILDIYFPTSSQHPTLKFRKNGEKMEILRKAPIEEGDNSRCLEVSIPLSSEEFEELSILEGKRVSKTRYYYLVNGRIAEIDVFKDSLKGLVLVDFEFETEKEKQEFKMPEFCLAEVTQEKQIAGGFLAGKSVKMNEEFLKKYNYKKLELP</sequence>
<gene>
    <name evidence="2" type="ORF">HA222_01305</name>
</gene>
<evidence type="ECO:0000313" key="2">
    <source>
        <dbReference type="EMBL" id="HIH21285.1"/>
    </source>
</evidence>
<dbReference type="Gene3D" id="2.40.320.10">
    <property type="entry name" value="Hypothetical Protein Pfu-838710-001"/>
    <property type="match status" value="1"/>
</dbReference>
<dbReference type="Proteomes" id="UP000590964">
    <property type="component" value="Unassembled WGS sequence"/>
</dbReference>
<dbReference type="AlphaFoldDB" id="A0A7J4JYF9"/>
<accession>A0A7J4JYF9</accession>
<feature type="domain" description="CYTH" evidence="1">
    <location>
        <begin position="1"/>
        <end position="152"/>
    </location>
</feature>
<evidence type="ECO:0000259" key="1">
    <source>
        <dbReference type="SMART" id="SM01118"/>
    </source>
</evidence>
<name>A0A7J4JYF9_9ARCH</name>
<dbReference type="InterPro" id="IPR012042">
    <property type="entry name" value="NeuTTM/CthTTM-like"/>
</dbReference>